<evidence type="ECO:0000313" key="3">
    <source>
        <dbReference type="EMBL" id="WVZ03152.1"/>
    </source>
</evidence>
<comment type="similarity">
    <text evidence="1">Belongs to the MLP family.</text>
</comment>
<sequence length="104" mass="11953">MIGYRKTTDGKTVTCLESIESVDEQNKTIVFKLFGEAVDDKYKPLKLTFEAIEKDGGRAAIKWTIEYEKLREDVHPPYGYLELYDHVIKDVDAHIVEAEKDATK</sequence>
<dbReference type="AlphaFoldDB" id="A0AAQ3RQU8"/>
<dbReference type="SUPFAM" id="SSF55961">
    <property type="entry name" value="Bet v1-like"/>
    <property type="match status" value="1"/>
</dbReference>
<protein>
    <recommendedName>
        <fullName evidence="2">Bet v I/Major latex protein domain-containing protein</fullName>
    </recommendedName>
</protein>
<dbReference type="InterPro" id="IPR000916">
    <property type="entry name" value="Bet_v_I/MLP"/>
</dbReference>
<keyword evidence="4" id="KW-1185">Reference proteome</keyword>
<dbReference type="InterPro" id="IPR023393">
    <property type="entry name" value="START-like_dom_sf"/>
</dbReference>
<dbReference type="PANTHER" id="PTHR31338:SF16">
    <property type="entry name" value="POLYKETIDE CYCLASE_DEHYDRASE AND LIPID TRANSPORT SUPERFAMILY PROTEIN"/>
    <property type="match status" value="1"/>
</dbReference>
<proteinExistence type="inferred from homology"/>
<gene>
    <name evidence="3" type="ORF">V8G54_023958</name>
</gene>
<dbReference type="Pfam" id="PF00407">
    <property type="entry name" value="Bet_v_1"/>
    <property type="match status" value="1"/>
</dbReference>
<dbReference type="Proteomes" id="UP001374535">
    <property type="component" value="Chromosome 7"/>
</dbReference>
<feature type="domain" description="Bet v I/Major latex protein" evidence="2">
    <location>
        <begin position="1"/>
        <end position="98"/>
    </location>
</feature>
<dbReference type="PANTHER" id="PTHR31338">
    <property type="entry name" value="POLYKETIDE CYCLASE/DEHYDRASE AND LIPID TRANSPORT SUPERFAMILY PROTEIN"/>
    <property type="match status" value="1"/>
</dbReference>
<accession>A0AAQ3RQU8</accession>
<name>A0AAQ3RQU8_VIGMU</name>
<evidence type="ECO:0000256" key="1">
    <source>
        <dbReference type="ARBA" id="ARBA00038242"/>
    </source>
</evidence>
<evidence type="ECO:0000313" key="4">
    <source>
        <dbReference type="Proteomes" id="UP001374535"/>
    </source>
</evidence>
<dbReference type="InterPro" id="IPR052006">
    <property type="entry name" value="MLP-like"/>
</dbReference>
<dbReference type="GO" id="GO:0006952">
    <property type="term" value="P:defense response"/>
    <property type="evidence" value="ECO:0007669"/>
    <property type="project" value="InterPro"/>
</dbReference>
<dbReference type="EMBL" id="CP144694">
    <property type="protein sequence ID" value="WVZ03152.1"/>
    <property type="molecule type" value="Genomic_DNA"/>
</dbReference>
<evidence type="ECO:0000259" key="2">
    <source>
        <dbReference type="SMART" id="SM01037"/>
    </source>
</evidence>
<organism evidence="3 4">
    <name type="scientific">Vigna mungo</name>
    <name type="common">Black gram</name>
    <name type="synonym">Phaseolus mungo</name>
    <dbReference type="NCBI Taxonomy" id="3915"/>
    <lineage>
        <taxon>Eukaryota</taxon>
        <taxon>Viridiplantae</taxon>
        <taxon>Streptophyta</taxon>
        <taxon>Embryophyta</taxon>
        <taxon>Tracheophyta</taxon>
        <taxon>Spermatophyta</taxon>
        <taxon>Magnoliopsida</taxon>
        <taxon>eudicotyledons</taxon>
        <taxon>Gunneridae</taxon>
        <taxon>Pentapetalae</taxon>
        <taxon>rosids</taxon>
        <taxon>fabids</taxon>
        <taxon>Fabales</taxon>
        <taxon>Fabaceae</taxon>
        <taxon>Papilionoideae</taxon>
        <taxon>50 kb inversion clade</taxon>
        <taxon>NPAAA clade</taxon>
        <taxon>indigoferoid/millettioid clade</taxon>
        <taxon>Phaseoleae</taxon>
        <taxon>Vigna</taxon>
    </lineage>
</organism>
<reference evidence="3 4" key="1">
    <citation type="journal article" date="2023" name="Life. Sci Alliance">
        <title>Evolutionary insights into 3D genome organization and epigenetic landscape of Vigna mungo.</title>
        <authorList>
            <person name="Junaid A."/>
            <person name="Singh B."/>
            <person name="Bhatia S."/>
        </authorList>
    </citation>
    <scope>NUCLEOTIDE SEQUENCE [LARGE SCALE GENOMIC DNA]</scope>
    <source>
        <strain evidence="3">Urdbean</strain>
    </source>
</reference>
<dbReference type="Gene3D" id="3.30.530.20">
    <property type="match status" value="1"/>
</dbReference>
<dbReference type="SMART" id="SM01037">
    <property type="entry name" value="Bet_v_1"/>
    <property type="match status" value="1"/>
</dbReference>